<dbReference type="GO" id="GO:0042393">
    <property type="term" value="F:histone binding"/>
    <property type="evidence" value="ECO:0007669"/>
    <property type="project" value="InterPro"/>
</dbReference>
<keyword evidence="9" id="KW-0539">Nucleus</keyword>
<dbReference type="GO" id="GO:0000785">
    <property type="term" value="C:chromatin"/>
    <property type="evidence" value="ECO:0007669"/>
    <property type="project" value="TreeGrafter"/>
</dbReference>
<keyword evidence="8" id="KW-0143">Chaperone</keyword>
<feature type="compositionally biased region" description="Acidic residues" evidence="11">
    <location>
        <begin position="168"/>
        <end position="199"/>
    </location>
</feature>
<evidence type="ECO:0000256" key="11">
    <source>
        <dbReference type="SAM" id="MobiDB-lite"/>
    </source>
</evidence>
<dbReference type="InterPro" id="IPR036747">
    <property type="entry name" value="ASF1-like_sf"/>
</dbReference>
<dbReference type="GO" id="GO:0006335">
    <property type="term" value="P:DNA replication-dependent chromatin assembly"/>
    <property type="evidence" value="ECO:0007669"/>
    <property type="project" value="TreeGrafter"/>
</dbReference>
<evidence type="ECO:0000256" key="3">
    <source>
        <dbReference type="ARBA" id="ARBA00006051"/>
    </source>
</evidence>
<comment type="similarity">
    <text evidence="3 10">Belongs to the ASF1 family.</text>
</comment>
<dbReference type="FunFam" id="2.60.40.1490:FF:000001">
    <property type="entry name" value="Histone chaperone ASF1"/>
    <property type="match status" value="1"/>
</dbReference>
<comment type="subunit">
    <text evidence="4">Interacts with histone H3 and histone H4.</text>
</comment>
<evidence type="ECO:0000256" key="1">
    <source>
        <dbReference type="ARBA" id="ARBA00003961"/>
    </source>
</evidence>
<proteinExistence type="inferred from homology"/>
<gene>
    <name evidence="12" type="primary">ASF1</name>
    <name evidence="12" type="ORF">TWF481_004026</name>
</gene>
<dbReference type="SUPFAM" id="SSF101546">
    <property type="entry name" value="ASF1-like"/>
    <property type="match status" value="1"/>
</dbReference>
<keyword evidence="5" id="KW-0156">Chromatin regulator</keyword>
<evidence type="ECO:0000256" key="6">
    <source>
        <dbReference type="ARBA" id="ARBA00023015"/>
    </source>
</evidence>
<comment type="function">
    <text evidence="1 10">Histone chaperone that facilitates histone deposition and histone exchange and removal during nucleosome assembly and disassembly.</text>
</comment>
<evidence type="ECO:0000256" key="2">
    <source>
        <dbReference type="ARBA" id="ARBA00004123"/>
    </source>
</evidence>
<feature type="region of interest" description="Disordered" evidence="11">
    <location>
        <begin position="156"/>
        <end position="282"/>
    </location>
</feature>
<dbReference type="PANTHER" id="PTHR12040:SF0">
    <property type="entry name" value="HISTONE CHAPERONE ASF1"/>
    <property type="match status" value="1"/>
</dbReference>
<organism evidence="12 13">
    <name type="scientific">Arthrobotrys musiformis</name>
    <dbReference type="NCBI Taxonomy" id="47236"/>
    <lineage>
        <taxon>Eukaryota</taxon>
        <taxon>Fungi</taxon>
        <taxon>Dikarya</taxon>
        <taxon>Ascomycota</taxon>
        <taxon>Pezizomycotina</taxon>
        <taxon>Orbiliomycetes</taxon>
        <taxon>Orbiliales</taxon>
        <taxon>Orbiliaceae</taxon>
        <taxon>Arthrobotrys</taxon>
    </lineage>
</organism>
<evidence type="ECO:0000256" key="8">
    <source>
        <dbReference type="ARBA" id="ARBA00023186"/>
    </source>
</evidence>
<name>A0AAV9WKC6_9PEZI</name>
<feature type="compositionally biased region" description="Acidic residues" evidence="11">
    <location>
        <begin position="226"/>
        <end position="256"/>
    </location>
</feature>
<dbReference type="GO" id="GO:0006334">
    <property type="term" value="P:nucleosome assembly"/>
    <property type="evidence" value="ECO:0007669"/>
    <property type="project" value="InterPro"/>
</dbReference>
<dbReference type="Pfam" id="PF04729">
    <property type="entry name" value="ASF1_hist_chap"/>
    <property type="match status" value="1"/>
</dbReference>
<evidence type="ECO:0000256" key="7">
    <source>
        <dbReference type="ARBA" id="ARBA00023163"/>
    </source>
</evidence>
<accession>A0AAV9WKC6</accession>
<evidence type="ECO:0000256" key="5">
    <source>
        <dbReference type="ARBA" id="ARBA00022853"/>
    </source>
</evidence>
<dbReference type="PIRSF" id="PIRSF037759">
    <property type="entry name" value="Histone_Asf1"/>
    <property type="match status" value="1"/>
</dbReference>
<reference evidence="12 13" key="1">
    <citation type="submission" date="2023-08" db="EMBL/GenBank/DDBJ databases">
        <authorList>
            <person name="Palmer J.M."/>
        </authorList>
    </citation>
    <scope>NUCLEOTIDE SEQUENCE [LARGE SCALE GENOMIC DNA]</scope>
    <source>
        <strain evidence="12 13">TWF481</strain>
    </source>
</reference>
<keyword evidence="13" id="KW-1185">Reference proteome</keyword>
<dbReference type="GO" id="GO:0005634">
    <property type="term" value="C:nucleus"/>
    <property type="evidence" value="ECO:0007669"/>
    <property type="project" value="UniProtKB-SubCell"/>
</dbReference>
<dbReference type="EMBL" id="JAVHJL010000002">
    <property type="protein sequence ID" value="KAK6509267.1"/>
    <property type="molecule type" value="Genomic_DNA"/>
</dbReference>
<evidence type="ECO:0000256" key="9">
    <source>
        <dbReference type="ARBA" id="ARBA00023242"/>
    </source>
</evidence>
<evidence type="ECO:0000313" key="13">
    <source>
        <dbReference type="Proteomes" id="UP001370758"/>
    </source>
</evidence>
<feature type="compositionally biased region" description="Low complexity" evidence="11">
    <location>
        <begin position="272"/>
        <end position="282"/>
    </location>
</feature>
<evidence type="ECO:0000256" key="10">
    <source>
        <dbReference type="PIRNR" id="PIRNR037759"/>
    </source>
</evidence>
<dbReference type="GO" id="GO:0006337">
    <property type="term" value="P:nucleosome disassembly"/>
    <property type="evidence" value="ECO:0007669"/>
    <property type="project" value="InterPro"/>
</dbReference>
<comment type="caution">
    <text evidence="12">The sequence shown here is derived from an EMBL/GenBank/DDBJ whole genome shotgun (WGS) entry which is preliminary data.</text>
</comment>
<evidence type="ECO:0000313" key="12">
    <source>
        <dbReference type="EMBL" id="KAK6509267.1"/>
    </source>
</evidence>
<comment type="subcellular location">
    <subcellularLocation>
        <location evidence="2 10">Nucleus</location>
    </subcellularLocation>
</comment>
<dbReference type="InterPro" id="IPR006818">
    <property type="entry name" value="ASF1-like"/>
</dbReference>
<dbReference type="Gene3D" id="2.60.40.1490">
    <property type="entry name" value="Histone chaperone ASF1-like"/>
    <property type="match status" value="1"/>
</dbReference>
<evidence type="ECO:0000256" key="4">
    <source>
        <dbReference type="ARBA" id="ARBA00011705"/>
    </source>
</evidence>
<dbReference type="PANTHER" id="PTHR12040">
    <property type="entry name" value="ANTI-SILENCING PROTEIN 1"/>
    <property type="match status" value="1"/>
</dbReference>
<protein>
    <recommendedName>
        <fullName evidence="10">Histone chaperone</fullName>
    </recommendedName>
</protein>
<keyword evidence="7" id="KW-0804">Transcription</keyword>
<sequence>MSVVSLLKVNILDNPAPFSRPFRFEITFECVEQLTKDLEWKLIYVGSATSSDYDQELDSLLVGPIPVGVNKFEFSAEPPALNKIPTSELLGVTVILLTGAYDGREFIRVGYYVNNEYDNAEMNAEPPKQPQIDRLIKNILAEKPRVTRFAIKWDSEESAPAEFPPEQPEADLAPDDGDQYGADELEDEEEVEAEAEGEVEAAPRDADAMEEDTDMGGVPPPAGEESAGEGSEDIEDSTDEEVEEDEEEGGDEDDAMAMDQDGPGVAPGGAGQPPVQQPIAQH</sequence>
<dbReference type="Proteomes" id="UP001370758">
    <property type="component" value="Unassembled WGS sequence"/>
</dbReference>
<dbReference type="InterPro" id="IPR017282">
    <property type="entry name" value="Hist_deposition_Asf1"/>
</dbReference>
<dbReference type="AlphaFoldDB" id="A0AAV9WKC6"/>
<keyword evidence="6" id="KW-0805">Transcription regulation</keyword>